<evidence type="ECO:0000313" key="6">
    <source>
        <dbReference type="Proteomes" id="UP000664940"/>
    </source>
</evidence>
<feature type="compositionally biased region" description="Pro residues" evidence="3">
    <location>
        <begin position="462"/>
        <end position="471"/>
    </location>
</feature>
<gene>
    <name evidence="5" type="ORF">HJG60_010407</name>
</gene>
<feature type="region of interest" description="Disordered" evidence="3">
    <location>
        <begin position="81"/>
        <end position="105"/>
    </location>
</feature>
<evidence type="ECO:0000313" key="5">
    <source>
        <dbReference type="EMBL" id="KAF6120081.1"/>
    </source>
</evidence>
<feature type="compositionally biased region" description="Basic and acidic residues" evidence="3">
    <location>
        <begin position="151"/>
        <end position="168"/>
    </location>
</feature>
<dbReference type="GO" id="GO:0070971">
    <property type="term" value="C:endoplasmic reticulum exit site"/>
    <property type="evidence" value="ECO:0007669"/>
    <property type="project" value="TreeGrafter"/>
</dbReference>
<keyword evidence="4" id="KW-0812">Transmembrane</keyword>
<feature type="region of interest" description="Disordered" evidence="3">
    <location>
        <begin position="462"/>
        <end position="508"/>
    </location>
</feature>
<feature type="compositionally biased region" description="Basic and acidic residues" evidence="3">
    <location>
        <begin position="181"/>
        <end position="201"/>
    </location>
</feature>
<keyword evidence="1 2" id="KW-0175">Coiled coil</keyword>
<dbReference type="GO" id="GO:0035459">
    <property type="term" value="P:vesicle cargo loading"/>
    <property type="evidence" value="ECO:0007669"/>
    <property type="project" value="TreeGrafter"/>
</dbReference>
<feature type="region of interest" description="Disordered" evidence="3">
    <location>
        <begin position="144"/>
        <end position="219"/>
    </location>
</feature>
<dbReference type="PANTHER" id="PTHR23158:SF59">
    <property type="match status" value="1"/>
</dbReference>
<dbReference type="GO" id="GO:0005789">
    <property type="term" value="C:endoplasmic reticulum membrane"/>
    <property type="evidence" value="ECO:0007669"/>
    <property type="project" value="TreeGrafter"/>
</dbReference>
<name>A0A834EKD4_9CHIR</name>
<sequence length="508" mass="56328">MEGLVPATATATASAFQLILEHLCAILLLVSEGLRHVPALPALLSVIPVGALVAVVSLMVNRRLTSGSVKAPDRRCPARDEVCAGRGENTGPMTEADDTPKPPGVEASPLWLQTLCLKALNEHLSRMSSPQDLADLVRAVHRTPAPRRARVTREKPVTKAPGTDREQLQESVPGDLNKNARHPESPELRQDEIGGRKQDVRDQEEEQQGLEPSAAPVERDLHGTASQSLTLGGAPLQASPRPEVLRGPLAQVKSQVEHQSEAGNADQSVRGWEGDLKGVSRHADLDVPLPRADGEDQGRARELWEQKRASEELAAEITSLRTERASLQSENTDLNAEIQQLKLRLQVQPDVYEDRLTRLQKQLLEAEGHCSEMEKKLLDDWRNTKSTYRMLTTCKKMAQDMNQELRRSTSHYEKEIRCHWERVEAARAAAERTERKLQELWRENDHNRQLLARARSTFRPFPGGPFAPAAPPAAYRGPEVPGRPLGHRVPRKEQGHAVGARIQAHGQV</sequence>
<dbReference type="PANTHER" id="PTHR23158">
    <property type="entry name" value="MELANOMA INHIBITORY ACTIVITY-RELATED"/>
    <property type="match status" value="1"/>
</dbReference>
<dbReference type="EMBL" id="JABVXQ010000003">
    <property type="protein sequence ID" value="KAF6120081.1"/>
    <property type="molecule type" value="Genomic_DNA"/>
</dbReference>
<organism evidence="5 6">
    <name type="scientific">Phyllostomus discolor</name>
    <name type="common">pale spear-nosed bat</name>
    <dbReference type="NCBI Taxonomy" id="89673"/>
    <lineage>
        <taxon>Eukaryota</taxon>
        <taxon>Metazoa</taxon>
        <taxon>Chordata</taxon>
        <taxon>Craniata</taxon>
        <taxon>Vertebrata</taxon>
        <taxon>Euteleostomi</taxon>
        <taxon>Mammalia</taxon>
        <taxon>Eutheria</taxon>
        <taxon>Laurasiatheria</taxon>
        <taxon>Chiroptera</taxon>
        <taxon>Yangochiroptera</taxon>
        <taxon>Phyllostomidae</taxon>
        <taxon>Phyllostominae</taxon>
        <taxon>Phyllostomus</taxon>
    </lineage>
</organism>
<evidence type="ECO:0000256" key="2">
    <source>
        <dbReference type="SAM" id="Coils"/>
    </source>
</evidence>
<reference evidence="5 6" key="1">
    <citation type="journal article" date="2020" name="Nature">
        <title>Six reference-quality genomes reveal evolution of bat adaptations.</title>
        <authorList>
            <person name="Jebb D."/>
            <person name="Huang Z."/>
            <person name="Pippel M."/>
            <person name="Hughes G.M."/>
            <person name="Lavrichenko K."/>
            <person name="Devanna P."/>
            <person name="Winkler S."/>
            <person name="Jermiin L.S."/>
            <person name="Skirmuntt E.C."/>
            <person name="Katzourakis A."/>
            <person name="Burkitt-Gray L."/>
            <person name="Ray D.A."/>
            <person name="Sullivan K.A.M."/>
            <person name="Roscito J.G."/>
            <person name="Kirilenko B.M."/>
            <person name="Davalos L.M."/>
            <person name="Corthals A.P."/>
            <person name="Power M.L."/>
            <person name="Jones G."/>
            <person name="Ransome R.D."/>
            <person name="Dechmann D.K.N."/>
            <person name="Locatelli A.G."/>
            <person name="Puechmaille S.J."/>
            <person name="Fedrigo O."/>
            <person name="Jarvis E.D."/>
            <person name="Hiller M."/>
            <person name="Vernes S.C."/>
            <person name="Myers E.W."/>
            <person name="Teeling E.C."/>
        </authorList>
    </citation>
    <scope>NUCLEOTIDE SEQUENCE [LARGE SCALE GENOMIC DNA]</scope>
    <source>
        <strain evidence="5">Bat1K_MPI-CBG_1</strain>
    </source>
</reference>
<feature type="coiled-coil region" evidence="2">
    <location>
        <begin position="310"/>
        <end position="376"/>
    </location>
</feature>
<evidence type="ECO:0000256" key="3">
    <source>
        <dbReference type="SAM" id="MobiDB-lite"/>
    </source>
</evidence>
<dbReference type="GO" id="GO:0006888">
    <property type="term" value="P:endoplasmic reticulum to Golgi vesicle-mediated transport"/>
    <property type="evidence" value="ECO:0007669"/>
    <property type="project" value="TreeGrafter"/>
</dbReference>
<evidence type="ECO:0000256" key="1">
    <source>
        <dbReference type="ARBA" id="ARBA00023054"/>
    </source>
</evidence>
<feature type="transmembrane region" description="Helical" evidence="4">
    <location>
        <begin position="39"/>
        <end position="60"/>
    </location>
</feature>
<feature type="region of interest" description="Disordered" evidence="3">
    <location>
        <begin position="252"/>
        <end position="271"/>
    </location>
</feature>
<dbReference type="AlphaFoldDB" id="A0A834EKD4"/>
<evidence type="ECO:0000256" key="4">
    <source>
        <dbReference type="SAM" id="Phobius"/>
    </source>
</evidence>
<proteinExistence type="predicted"/>
<keyword evidence="4" id="KW-1133">Transmembrane helix</keyword>
<comment type="caution">
    <text evidence="5">The sequence shown here is derived from an EMBL/GenBank/DDBJ whole genome shotgun (WGS) entry which is preliminary data.</text>
</comment>
<protein>
    <submittedName>
        <fullName evidence="5">Uncharacterized protein</fullName>
    </submittedName>
</protein>
<dbReference type="GO" id="GO:0009306">
    <property type="term" value="P:protein secretion"/>
    <property type="evidence" value="ECO:0007669"/>
    <property type="project" value="TreeGrafter"/>
</dbReference>
<keyword evidence="4" id="KW-0472">Membrane</keyword>
<accession>A0A834EKD4</accession>
<dbReference type="InterPro" id="IPR051500">
    <property type="entry name" value="cTAGE_MIA/OTOR"/>
</dbReference>
<dbReference type="Proteomes" id="UP000664940">
    <property type="component" value="Unassembled WGS sequence"/>
</dbReference>